<reference evidence="1 2" key="1">
    <citation type="submission" date="2023-12" db="EMBL/GenBank/DDBJ databases">
        <title>Description of Novel Strain Fulvimarina sp. 2208YS6-2-32 isolated from Uroteuthis (Photololigo) edulis.</title>
        <authorList>
            <person name="Park J.-S."/>
        </authorList>
    </citation>
    <scope>NUCLEOTIDE SEQUENCE [LARGE SCALE GENOMIC DNA]</scope>
    <source>
        <strain evidence="1 2">2208YS6-2-32</strain>
    </source>
</reference>
<dbReference type="NCBIfam" id="TIGR01560">
    <property type="entry name" value="put_DNA_pack"/>
    <property type="match status" value="1"/>
</dbReference>
<dbReference type="Proteomes" id="UP001294412">
    <property type="component" value="Unassembled WGS sequence"/>
</dbReference>
<dbReference type="Gene3D" id="1.10.3230.30">
    <property type="entry name" value="Phage gp6-like head-tail connector protein"/>
    <property type="match status" value="1"/>
</dbReference>
<organism evidence="1 2">
    <name type="scientific">Fulvimarina uroteuthidis</name>
    <dbReference type="NCBI Taxonomy" id="3098149"/>
    <lineage>
        <taxon>Bacteria</taxon>
        <taxon>Pseudomonadati</taxon>
        <taxon>Pseudomonadota</taxon>
        <taxon>Alphaproteobacteria</taxon>
        <taxon>Hyphomicrobiales</taxon>
        <taxon>Aurantimonadaceae</taxon>
        <taxon>Fulvimarina</taxon>
    </lineage>
</organism>
<proteinExistence type="predicted"/>
<keyword evidence="2" id="KW-1185">Reference proteome</keyword>
<dbReference type="RefSeq" id="WP_322185067.1">
    <property type="nucleotide sequence ID" value="NZ_JAXLPB010000001.1"/>
</dbReference>
<comment type="caution">
    <text evidence="1">The sequence shown here is derived from an EMBL/GenBank/DDBJ whole genome shotgun (WGS) entry which is preliminary data.</text>
</comment>
<sequence>MTIALDDLKAHLNLDHDEDDALLYQKIASAKAWIASYTGATYPDENTPADLVEAVLQLVTHLYEHRGEEAEADVPASVRSLVAPYYVWAF</sequence>
<dbReference type="Pfam" id="PF05135">
    <property type="entry name" value="Phage_connect_1"/>
    <property type="match status" value="1"/>
</dbReference>
<evidence type="ECO:0000313" key="2">
    <source>
        <dbReference type="Proteomes" id="UP001294412"/>
    </source>
</evidence>
<evidence type="ECO:0000313" key="1">
    <source>
        <dbReference type="EMBL" id="MDY8107764.1"/>
    </source>
</evidence>
<name>A0ABU5HX98_9HYPH</name>
<protein>
    <submittedName>
        <fullName evidence="1">Head-tail connector protein</fullName>
    </submittedName>
</protein>
<dbReference type="EMBL" id="JAXLPB010000001">
    <property type="protein sequence ID" value="MDY8107764.1"/>
    <property type="molecule type" value="Genomic_DNA"/>
</dbReference>
<accession>A0ABU5HX98</accession>
<dbReference type="InterPro" id="IPR021146">
    <property type="entry name" value="Phage_gp6-like_head-tail"/>
</dbReference>
<dbReference type="CDD" id="cd08054">
    <property type="entry name" value="gp6"/>
    <property type="match status" value="1"/>
</dbReference>
<dbReference type="InterPro" id="IPR006450">
    <property type="entry name" value="Phage_HK97_gp6-like"/>
</dbReference>
<gene>
    <name evidence="1" type="ORF">U0C82_01210</name>
</gene>